<dbReference type="OrthoDB" id="304830at2"/>
<dbReference type="AlphaFoldDB" id="S3K476"/>
<dbReference type="HOGENOM" id="CLU_000604_92_3_12"/>
<dbReference type="InterPro" id="IPR050107">
    <property type="entry name" value="ABC_carbohydrate_import_ATPase"/>
</dbReference>
<evidence type="ECO:0000256" key="2">
    <source>
        <dbReference type="ARBA" id="ARBA00022475"/>
    </source>
</evidence>
<dbReference type="Gene3D" id="3.40.50.300">
    <property type="entry name" value="P-loop containing nucleotide triphosphate hydrolases"/>
    <property type="match status" value="2"/>
</dbReference>
<comment type="caution">
    <text evidence="10">The sequence shown here is derived from an EMBL/GenBank/DDBJ whole genome shotgun (WGS) entry which is preliminary data.</text>
</comment>
<evidence type="ECO:0000313" key="11">
    <source>
        <dbReference type="Proteomes" id="UP000014541"/>
    </source>
</evidence>
<dbReference type="InterPro" id="IPR027417">
    <property type="entry name" value="P-loop_NTPase"/>
</dbReference>
<evidence type="ECO:0000256" key="7">
    <source>
        <dbReference type="ARBA" id="ARBA00022967"/>
    </source>
</evidence>
<evidence type="ECO:0000256" key="1">
    <source>
        <dbReference type="ARBA" id="ARBA00022448"/>
    </source>
</evidence>
<dbReference type="EMBL" id="ATFF01000002">
    <property type="protein sequence ID" value="EPF32320.1"/>
    <property type="molecule type" value="Genomic_DNA"/>
</dbReference>
<dbReference type="InterPro" id="IPR003593">
    <property type="entry name" value="AAA+_ATPase"/>
</dbReference>
<dbReference type="InterPro" id="IPR003439">
    <property type="entry name" value="ABC_transporter-like_ATP-bd"/>
</dbReference>
<sequence length="515" mass="57145">MDQTLLEARNVTKTFSGIKALNDVNLKITRGEIHAIVGENGAGKSTLINILSGIYPYGTYTGDIIYESELCTFHSVKDSEQKGIAVIHQELALVPYLSIAENIFLGNERGCSLKIDWDKTYAQADTLLQTVGLYESPHTLIKDIGVGKQQLVEIAKALSKNIVLLILDEPTASLNETDSRKLLNLLLELKKKNITSIIISHKLNEVSFVADKITVIRDGSVITTLDKRTDYCGEEIIINAMVGRNLSEQFPLRQTPIGNILFEVKDWNVEHPLYAGRNVCENININLRKGEVVGISGLMGAGRTEFAMSLFGRSYGANIRGHIFLNGKEIYLKTVKDAIKHGIAYVTEDRKGNGLILHTNIYKNTTLANLHKVCRHNIIQADEEHAAARECVKKLKTKCTSIDQFTINLSGGNQQKVLLGKWIFAEPDILILDEPTRGIDVGAKYEIYCIINQLVAEGKSILMISSELPEILGMCDRIYVMNEGKIVGEIPRAKASQEAIMACIVQTEKENTNYV</sequence>
<evidence type="ECO:0000256" key="4">
    <source>
        <dbReference type="ARBA" id="ARBA00022737"/>
    </source>
</evidence>
<dbReference type="Proteomes" id="UP000014541">
    <property type="component" value="Unassembled WGS sequence"/>
</dbReference>
<dbReference type="GO" id="GO:0016887">
    <property type="term" value="F:ATP hydrolysis activity"/>
    <property type="evidence" value="ECO:0007669"/>
    <property type="project" value="InterPro"/>
</dbReference>
<dbReference type="PATRIC" id="fig|1125699.3.peg.319"/>
<name>S3K476_TREMA</name>
<keyword evidence="8" id="KW-0472">Membrane</keyword>
<evidence type="ECO:0000259" key="9">
    <source>
        <dbReference type="PROSITE" id="PS50893"/>
    </source>
</evidence>
<dbReference type="CDD" id="cd03215">
    <property type="entry name" value="ABC_Carb_Monos_II"/>
    <property type="match status" value="1"/>
</dbReference>
<keyword evidence="4" id="KW-0677">Repeat</keyword>
<feature type="domain" description="ABC transporter" evidence="9">
    <location>
        <begin position="264"/>
        <end position="508"/>
    </location>
</feature>
<reference evidence="10 11" key="1">
    <citation type="submission" date="2013-04" db="EMBL/GenBank/DDBJ databases">
        <title>The Genome Sequence of Treponema maltophilum ATCC 51939.</title>
        <authorList>
            <consortium name="The Broad Institute Genomics Platform"/>
            <person name="Earl A."/>
            <person name="Ward D."/>
            <person name="Feldgarden M."/>
            <person name="Gevers D."/>
            <person name="Leonetti C."/>
            <person name="Blanton J.M."/>
            <person name="Dewhirst F.E."/>
            <person name="Izard J."/>
            <person name="Walker B."/>
            <person name="Young S."/>
            <person name="Zeng Q."/>
            <person name="Gargeya S."/>
            <person name="Fitzgerald M."/>
            <person name="Haas B."/>
            <person name="Abouelleil A."/>
            <person name="Allen A.W."/>
            <person name="Alvarado L."/>
            <person name="Arachchi H.M."/>
            <person name="Berlin A.M."/>
            <person name="Chapman S.B."/>
            <person name="Gainer-Dewar J."/>
            <person name="Goldberg J."/>
            <person name="Griggs A."/>
            <person name="Gujja S."/>
            <person name="Hansen M."/>
            <person name="Howarth C."/>
            <person name="Imamovic A."/>
            <person name="Ireland A."/>
            <person name="Larimer J."/>
            <person name="McCowan C."/>
            <person name="Murphy C."/>
            <person name="Pearson M."/>
            <person name="Poon T.W."/>
            <person name="Priest M."/>
            <person name="Roberts A."/>
            <person name="Saif S."/>
            <person name="Shea T."/>
            <person name="Sisk P."/>
            <person name="Sykes S."/>
            <person name="Wortman J."/>
            <person name="Nusbaum C."/>
            <person name="Birren B."/>
        </authorList>
    </citation>
    <scope>NUCLEOTIDE SEQUENCE [LARGE SCALE GENOMIC DNA]</scope>
    <source>
        <strain evidence="10 11">ATCC 51939</strain>
    </source>
</reference>
<keyword evidence="2" id="KW-1003">Cell membrane</keyword>
<dbReference type="CDD" id="cd03216">
    <property type="entry name" value="ABC_Carb_Monos_I"/>
    <property type="match status" value="1"/>
</dbReference>
<feature type="domain" description="ABC transporter" evidence="9">
    <location>
        <begin position="6"/>
        <end position="243"/>
    </location>
</feature>
<protein>
    <recommendedName>
        <fullName evidence="9">ABC transporter domain-containing protein</fullName>
    </recommendedName>
</protein>
<dbReference type="SMART" id="SM00382">
    <property type="entry name" value="AAA"/>
    <property type="match status" value="2"/>
</dbReference>
<dbReference type="InterPro" id="IPR017871">
    <property type="entry name" value="ABC_transporter-like_CS"/>
</dbReference>
<dbReference type="GO" id="GO:0005524">
    <property type="term" value="F:ATP binding"/>
    <property type="evidence" value="ECO:0007669"/>
    <property type="project" value="UniProtKB-KW"/>
</dbReference>
<evidence type="ECO:0000256" key="8">
    <source>
        <dbReference type="ARBA" id="ARBA00023136"/>
    </source>
</evidence>
<dbReference type="PROSITE" id="PS00211">
    <property type="entry name" value="ABC_TRANSPORTER_1"/>
    <property type="match status" value="1"/>
</dbReference>
<dbReference type="Pfam" id="PF00005">
    <property type="entry name" value="ABC_tran"/>
    <property type="match status" value="2"/>
</dbReference>
<dbReference type="STRING" id="1125699.HMPREF9194_00316"/>
<keyword evidence="1" id="KW-0813">Transport</keyword>
<keyword evidence="7" id="KW-1278">Translocase</keyword>
<evidence type="ECO:0000256" key="6">
    <source>
        <dbReference type="ARBA" id="ARBA00022840"/>
    </source>
</evidence>
<dbReference type="PANTHER" id="PTHR43790">
    <property type="entry name" value="CARBOHYDRATE TRANSPORT ATP-BINDING PROTEIN MG119-RELATED"/>
    <property type="match status" value="1"/>
</dbReference>
<dbReference type="RefSeq" id="WP_016524617.1">
    <property type="nucleotide sequence ID" value="NZ_KE332518.1"/>
</dbReference>
<dbReference type="SUPFAM" id="SSF52540">
    <property type="entry name" value="P-loop containing nucleoside triphosphate hydrolases"/>
    <property type="match status" value="2"/>
</dbReference>
<keyword evidence="11" id="KW-1185">Reference proteome</keyword>
<evidence type="ECO:0000256" key="3">
    <source>
        <dbReference type="ARBA" id="ARBA00022597"/>
    </source>
</evidence>
<proteinExistence type="predicted"/>
<gene>
    <name evidence="10" type="ORF">HMPREF9194_00316</name>
</gene>
<keyword evidence="6" id="KW-0067">ATP-binding</keyword>
<dbReference type="PROSITE" id="PS50893">
    <property type="entry name" value="ABC_TRANSPORTER_2"/>
    <property type="match status" value="2"/>
</dbReference>
<dbReference type="PANTHER" id="PTHR43790:SF1">
    <property type="entry name" value="XYLOSE IMPORT ATP-BINDING PROTEIN XYLG"/>
    <property type="match status" value="1"/>
</dbReference>
<organism evidence="10 11">
    <name type="scientific">Treponema maltophilum ATCC 51939</name>
    <dbReference type="NCBI Taxonomy" id="1125699"/>
    <lineage>
        <taxon>Bacteria</taxon>
        <taxon>Pseudomonadati</taxon>
        <taxon>Spirochaetota</taxon>
        <taxon>Spirochaetia</taxon>
        <taxon>Spirochaetales</taxon>
        <taxon>Treponemataceae</taxon>
        <taxon>Treponema</taxon>
    </lineage>
</organism>
<keyword evidence="3" id="KW-0762">Sugar transport</keyword>
<keyword evidence="5" id="KW-0547">Nucleotide-binding</keyword>
<evidence type="ECO:0000313" key="10">
    <source>
        <dbReference type="EMBL" id="EPF32320.1"/>
    </source>
</evidence>
<dbReference type="eggNOG" id="COG1129">
    <property type="taxonomic scope" value="Bacteria"/>
</dbReference>
<evidence type="ECO:0000256" key="5">
    <source>
        <dbReference type="ARBA" id="ARBA00022741"/>
    </source>
</evidence>
<accession>S3K476</accession>